<dbReference type="InterPro" id="IPR011989">
    <property type="entry name" value="ARM-like"/>
</dbReference>
<dbReference type="SUPFAM" id="SSF48371">
    <property type="entry name" value="ARM repeat"/>
    <property type="match status" value="2"/>
</dbReference>
<dbReference type="InterPro" id="IPR016024">
    <property type="entry name" value="ARM-type_fold"/>
</dbReference>
<protein>
    <submittedName>
        <fullName evidence="1">Uncharacterized protein</fullName>
    </submittedName>
</protein>
<dbReference type="Gene3D" id="1.25.10.10">
    <property type="entry name" value="Leucine-rich Repeat Variant"/>
    <property type="match status" value="1"/>
</dbReference>
<dbReference type="EMBL" id="JAWWNJ010000009">
    <property type="protein sequence ID" value="KAK7049192.1"/>
    <property type="molecule type" value="Genomic_DNA"/>
</dbReference>
<gene>
    <name evidence="1" type="ORF">R3P38DRAFT_3175444</name>
</gene>
<dbReference type="AlphaFoldDB" id="A0AAW0DDW3"/>
<name>A0AAW0DDW3_9AGAR</name>
<dbReference type="Proteomes" id="UP001362999">
    <property type="component" value="Unassembled WGS sequence"/>
</dbReference>
<sequence length="598" mass="67788">MTDPNPPTTRGHWRRSFQRSTESLLSYWSDSMSVGPNLPLHTLSKPVIRFLYHRQVQKFIAANENVVLSDEMMQLVEVYLGYQYLAAATKEMIILHLSRRLLSLEPKECFRMVNVFCICLPNLVECLESPRQRLREAARLLFHDIPSEQMRNWLVAEPRDPSIPPKVIRYVNYKYLDPALQPFIVENLRQQIPFLNGRDFLSFTKHLLLLIAGFESDSSFPWQGMLDAVLERVSRDNIRFEIRPSDPDGISLDKLSSDAVYAQGWNIIVGYIGTSNVELTWKILETIERLQLSDRTHGLIMGAFAFDRAHICALLDGQGGGSFMIPILLLQVFAKLATTKAAMKIMLDQELHCFLARLVSNIIFVAPGSEISNFEVEFCDYHPSRVQKALLSRATPWMFAAEFLHSSSVTVKSGACYLLAAIARHEKGCLAILDRKLTGSLLEMMKSSRNFDIDSNLPLMVLIELAQWREGAETLIGENGLNIISFLIYSGRKYLWSWLEDHPSKIITRVARQVYTKHPIFNIAHCRWLIGDLLIFSAPLARYAAFALSRICLAPGGVEIALAAGIMSSYQHLITLVKLDADVNACIILIQLGSRQMK</sequence>
<evidence type="ECO:0000313" key="1">
    <source>
        <dbReference type="EMBL" id="KAK7049192.1"/>
    </source>
</evidence>
<keyword evidence="2" id="KW-1185">Reference proteome</keyword>
<comment type="caution">
    <text evidence="1">The sequence shown here is derived from an EMBL/GenBank/DDBJ whole genome shotgun (WGS) entry which is preliminary data.</text>
</comment>
<reference evidence="1 2" key="1">
    <citation type="journal article" date="2024" name="J Genomics">
        <title>Draft genome sequencing and assembly of Favolaschia claudopus CIRM-BRFM 2984 isolated from oak limbs.</title>
        <authorList>
            <person name="Navarro D."/>
            <person name="Drula E."/>
            <person name="Chaduli D."/>
            <person name="Cazenave R."/>
            <person name="Ahrendt S."/>
            <person name="Wang J."/>
            <person name="Lipzen A."/>
            <person name="Daum C."/>
            <person name="Barry K."/>
            <person name="Grigoriev I.V."/>
            <person name="Favel A."/>
            <person name="Rosso M.N."/>
            <person name="Martin F."/>
        </authorList>
    </citation>
    <scope>NUCLEOTIDE SEQUENCE [LARGE SCALE GENOMIC DNA]</scope>
    <source>
        <strain evidence="1 2">CIRM-BRFM 2984</strain>
    </source>
</reference>
<organism evidence="1 2">
    <name type="scientific">Favolaschia claudopus</name>
    <dbReference type="NCBI Taxonomy" id="2862362"/>
    <lineage>
        <taxon>Eukaryota</taxon>
        <taxon>Fungi</taxon>
        <taxon>Dikarya</taxon>
        <taxon>Basidiomycota</taxon>
        <taxon>Agaricomycotina</taxon>
        <taxon>Agaricomycetes</taxon>
        <taxon>Agaricomycetidae</taxon>
        <taxon>Agaricales</taxon>
        <taxon>Marasmiineae</taxon>
        <taxon>Mycenaceae</taxon>
        <taxon>Favolaschia</taxon>
    </lineage>
</organism>
<proteinExistence type="predicted"/>
<accession>A0AAW0DDW3</accession>
<evidence type="ECO:0000313" key="2">
    <source>
        <dbReference type="Proteomes" id="UP001362999"/>
    </source>
</evidence>